<sequence length="66" mass="7710">MESFFDFFRTNARARKRPTEAPAAGAVVEKNQKTWNGKPDRSPKKNSDKREISQFIFDYEIPRSSE</sequence>
<evidence type="ECO:0000313" key="2">
    <source>
        <dbReference type="EMBL" id="RXR33687.1"/>
    </source>
</evidence>
<gene>
    <name evidence="2" type="ORF">EQG68_05530</name>
</gene>
<keyword evidence="3" id="KW-1185">Reference proteome</keyword>
<dbReference type="OrthoDB" id="9999708at2"/>
<accession>A0A4Q1KU91</accession>
<dbReference type="Proteomes" id="UP000289734">
    <property type="component" value="Unassembled WGS sequence"/>
</dbReference>
<name>A0A4Q1KU91_9FLAO</name>
<feature type="compositionally biased region" description="Basic and acidic residues" evidence="1">
    <location>
        <begin position="38"/>
        <end position="49"/>
    </location>
</feature>
<dbReference type="RefSeq" id="WP_129463787.1">
    <property type="nucleotide sequence ID" value="NZ_SBKQ01000004.1"/>
</dbReference>
<organism evidence="2 3">
    <name type="scientific">Flavobacterium piscinae</name>
    <dbReference type="NCBI Taxonomy" id="2506424"/>
    <lineage>
        <taxon>Bacteria</taxon>
        <taxon>Pseudomonadati</taxon>
        <taxon>Bacteroidota</taxon>
        <taxon>Flavobacteriia</taxon>
        <taxon>Flavobacteriales</taxon>
        <taxon>Flavobacteriaceae</taxon>
        <taxon>Flavobacterium</taxon>
    </lineage>
</organism>
<proteinExistence type="predicted"/>
<dbReference type="EMBL" id="SBKQ01000004">
    <property type="protein sequence ID" value="RXR33687.1"/>
    <property type="molecule type" value="Genomic_DNA"/>
</dbReference>
<feature type="region of interest" description="Disordered" evidence="1">
    <location>
        <begin position="14"/>
        <end position="49"/>
    </location>
</feature>
<evidence type="ECO:0000313" key="3">
    <source>
        <dbReference type="Proteomes" id="UP000289734"/>
    </source>
</evidence>
<protein>
    <submittedName>
        <fullName evidence="2">Uncharacterized protein</fullName>
    </submittedName>
</protein>
<reference evidence="3" key="1">
    <citation type="submission" date="2019-01" db="EMBL/GenBank/DDBJ databases">
        <title>Cytophagaceae bacterium strain CAR-16.</title>
        <authorList>
            <person name="Chen W.-M."/>
        </authorList>
    </citation>
    <scope>NUCLEOTIDE SEQUENCE [LARGE SCALE GENOMIC DNA]</scope>
    <source>
        <strain evidence="3">ICH-30</strain>
    </source>
</reference>
<dbReference type="AlphaFoldDB" id="A0A4Q1KU91"/>
<evidence type="ECO:0000256" key="1">
    <source>
        <dbReference type="SAM" id="MobiDB-lite"/>
    </source>
</evidence>
<comment type="caution">
    <text evidence="2">The sequence shown here is derived from an EMBL/GenBank/DDBJ whole genome shotgun (WGS) entry which is preliminary data.</text>
</comment>